<comment type="caution">
    <text evidence="1">The sequence shown here is derived from an EMBL/GenBank/DDBJ whole genome shotgun (WGS) entry which is preliminary data.</text>
</comment>
<protein>
    <submittedName>
        <fullName evidence="1">Uncharacterized protein</fullName>
    </submittedName>
</protein>
<name>A0A8T0FK37_ARGBR</name>
<organism evidence="1 2">
    <name type="scientific">Argiope bruennichi</name>
    <name type="common">Wasp spider</name>
    <name type="synonym">Aranea bruennichi</name>
    <dbReference type="NCBI Taxonomy" id="94029"/>
    <lineage>
        <taxon>Eukaryota</taxon>
        <taxon>Metazoa</taxon>
        <taxon>Ecdysozoa</taxon>
        <taxon>Arthropoda</taxon>
        <taxon>Chelicerata</taxon>
        <taxon>Arachnida</taxon>
        <taxon>Araneae</taxon>
        <taxon>Araneomorphae</taxon>
        <taxon>Entelegynae</taxon>
        <taxon>Araneoidea</taxon>
        <taxon>Araneidae</taxon>
        <taxon>Argiope</taxon>
    </lineage>
</organism>
<dbReference type="EMBL" id="JABXBU010000011">
    <property type="protein sequence ID" value="KAF8791607.1"/>
    <property type="molecule type" value="Genomic_DNA"/>
</dbReference>
<reference evidence="1" key="1">
    <citation type="journal article" date="2020" name="bioRxiv">
        <title>Chromosome-level reference genome of the European wasp spider Argiope bruennichi: a resource for studies on range expansion and evolutionary adaptation.</title>
        <authorList>
            <person name="Sheffer M.M."/>
            <person name="Hoppe A."/>
            <person name="Krehenwinkel H."/>
            <person name="Uhl G."/>
            <person name="Kuss A.W."/>
            <person name="Jensen L."/>
            <person name="Jensen C."/>
            <person name="Gillespie R.G."/>
            <person name="Hoff K.J."/>
            <person name="Prost S."/>
        </authorList>
    </citation>
    <scope>NUCLEOTIDE SEQUENCE</scope>
</reference>
<evidence type="ECO:0000313" key="1">
    <source>
        <dbReference type="EMBL" id="KAF8791607.1"/>
    </source>
</evidence>
<proteinExistence type="predicted"/>
<keyword evidence="2" id="KW-1185">Reference proteome</keyword>
<dbReference type="AlphaFoldDB" id="A0A8T0FK37"/>
<gene>
    <name evidence="1" type="ORF">HNY73_006448</name>
</gene>
<evidence type="ECO:0000313" key="2">
    <source>
        <dbReference type="Proteomes" id="UP000807504"/>
    </source>
</evidence>
<reference evidence="1" key="2">
    <citation type="submission" date="2020-06" db="EMBL/GenBank/DDBJ databases">
        <authorList>
            <person name="Sheffer M."/>
        </authorList>
    </citation>
    <scope>NUCLEOTIDE SEQUENCE</scope>
</reference>
<sequence>MAVSGNGDLLALLVEMKKYMEAGKEEMKNSMDGGQEEMKKSMKAVLEQLLEEMKARRSLLYHPPASESALVMFPEVLRFVAAKSRQLRLTMNIPVPLWQILKLRIFHRKFPTVTPESPLTAKICCMQTDSSQYFRIKGRHDAVEFRPRFPRWLEVSTMPDTPNPTRFAKTKGLRLSSRRKCPESYSGNFSMGITSNF</sequence>
<accession>A0A8T0FK37</accession>
<dbReference type="Proteomes" id="UP000807504">
    <property type="component" value="Unassembled WGS sequence"/>
</dbReference>